<keyword evidence="12" id="KW-1185">Reference proteome</keyword>
<dbReference type="VEuPathDB" id="FungiDB:I303_08123"/>
<feature type="region of interest" description="Disordered" evidence="9">
    <location>
        <begin position="203"/>
        <end position="249"/>
    </location>
</feature>
<evidence type="ECO:0000256" key="1">
    <source>
        <dbReference type="ARBA" id="ARBA00004123"/>
    </source>
</evidence>
<evidence type="ECO:0000256" key="3">
    <source>
        <dbReference type="ARBA" id="ARBA00020629"/>
    </source>
</evidence>
<dbReference type="EMBL" id="KI894037">
    <property type="protein sequence ID" value="OBR81353.1"/>
    <property type="molecule type" value="Genomic_DNA"/>
</dbReference>
<evidence type="ECO:0000256" key="6">
    <source>
        <dbReference type="ARBA" id="ARBA00023242"/>
    </source>
</evidence>
<proteinExistence type="inferred from homology"/>
<evidence type="ECO:0000313" key="12">
    <source>
        <dbReference type="Proteomes" id="UP000078595"/>
    </source>
</evidence>
<dbReference type="GeneID" id="28971822"/>
<reference evidence="10" key="1">
    <citation type="submission" date="2013-07" db="EMBL/GenBank/DDBJ databases">
        <title>The Genome Sequence of Cryptococcus dejecticola CBS10117.</title>
        <authorList>
            <consortium name="The Broad Institute Genome Sequencing Platform"/>
            <person name="Cuomo C."/>
            <person name="Litvintseva A."/>
            <person name="Chen Y."/>
            <person name="Heitman J."/>
            <person name="Sun S."/>
            <person name="Springer D."/>
            <person name="Dromer F."/>
            <person name="Young S.K."/>
            <person name="Zeng Q."/>
            <person name="Gargeya S."/>
            <person name="Fitzgerald M."/>
            <person name="Abouelleil A."/>
            <person name="Alvarado L."/>
            <person name="Berlin A.M."/>
            <person name="Chapman S.B."/>
            <person name="Dewar J."/>
            <person name="Goldberg J."/>
            <person name="Griggs A."/>
            <person name="Gujja S."/>
            <person name="Hansen M."/>
            <person name="Howarth C."/>
            <person name="Imamovic A."/>
            <person name="Larimer J."/>
            <person name="McCowan C."/>
            <person name="Murphy C."/>
            <person name="Pearson M."/>
            <person name="Priest M."/>
            <person name="Roberts A."/>
            <person name="Saif S."/>
            <person name="Shea T."/>
            <person name="Sykes S."/>
            <person name="Wortman J."/>
            <person name="Nusbaum C."/>
            <person name="Birren B."/>
        </authorList>
    </citation>
    <scope>NUCLEOTIDE SEQUENCE [LARGE SCALE GENOMIC DNA]</scope>
    <source>
        <strain evidence="10">CBS 10117</strain>
    </source>
</reference>
<reference evidence="11" key="3">
    <citation type="submission" date="2024-02" db="EMBL/GenBank/DDBJ databases">
        <title>Comparative genomics of Cryptococcus and Kwoniella reveals pathogenesis evolution and contrasting modes of karyotype evolution via chromosome fusion or intercentromeric recombination.</title>
        <authorList>
            <person name="Coelho M.A."/>
            <person name="David-Palma M."/>
            <person name="Shea T."/>
            <person name="Bowers K."/>
            <person name="McGinley-Smith S."/>
            <person name="Mohammad A.W."/>
            <person name="Gnirke A."/>
            <person name="Yurkov A.M."/>
            <person name="Nowrousian M."/>
            <person name="Sun S."/>
            <person name="Cuomo C.A."/>
            <person name="Heitman J."/>
        </authorList>
    </citation>
    <scope>NUCLEOTIDE SEQUENCE</scope>
    <source>
        <strain evidence="11">CBS 10117</strain>
    </source>
</reference>
<name>A0A1A5ZU72_9TREE</name>
<keyword evidence="4 8" id="KW-0805">Transcription regulation</keyword>
<keyword evidence="5 8" id="KW-0804">Transcription</keyword>
<dbReference type="EMBL" id="CP144537">
    <property type="protein sequence ID" value="WWC64012.1"/>
    <property type="molecule type" value="Genomic_DNA"/>
</dbReference>
<evidence type="ECO:0000256" key="4">
    <source>
        <dbReference type="ARBA" id="ARBA00023015"/>
    </source>
</evidence>
<feature type="compositionally biased region" description="Basic and acidic residues" evidence="9">
    <location>
        <begin position="223"/>
        <end position="232"/>
    </location>
</feature>
<comment type="subunit">
    <text evidence="8">Component of the Mediator complex.</text>
</comment>
<dbReference type="GO" id="GO:0070847">
    <property type="term" value="C:core mediator complex"/>
    <property type="evidence" value="ECO:0007669"/>
    <property type="project" value="TreeGrafter"/>
</dbReference>
<dbReference type="STRING" id="1296121.A0A1A5ZU72"/>
<comment type="similarity">
    <text evidence="2 8">Belongs to the Mediator complex subunit 4 family.</text>
</comment>
<dbReference type="RefSeq" id="XP_018259195.1">
    <property type="nucleotide sequence ID" value="XM_018411383.1"/>
</dbReference>
<dbReference type="PANTHER" id="PTHR13208:SF2">
    <property type="entry name" value="MEDIATOR OF RNA POLYMERASE II TRANSCRIPTION SUBUNIT 4"/>
    <property type="match status" value="1"/>
</dbReference>
<dbReference type="AlphaFoldDB" id="A0A1A5ZU72"/>
<sequence>MANLPVEAPQASASSSSSSSSTSLPPRQALLRNLTTQSVLLSQLFTILSASSATQNSNIQQIYTGLQLSTLDLSNLVKDAYAHQAEYAKLLEKRARVEQLEGRVRGLIKGLENDRLELERLVEGGKKIKEGIEQSEKHPAHVPTLLAHSQRLARYSSAPISSLMSDVDKNQFQPWPNETMMRMGLLFQMGGNEGMGGMGKKGNLGDETQASETIVEQPQSAVVHEEPARRYDPNAVFTLDLNSDDSDDD</sequence>
<feature type="compositionally biased region" description="Polar residues" evidence="9">
    <location>
        <begin position="206"/>
        <end position="220"/>
    </location>
</feature>
<comment type="subcellular location">
    <subcellularLocation>
        <location evidence="1 8">Nucleus</location>
    </subcellularLocation>
</comment>
<dbReference type="GO" id="GO:0003712">
    <property type="term" value="F:transcription coregulator activity"/>
    <property type="evidence" value="ECO:0007669"/>
    <property type="project" value="InterPro"/>
</dbReference>
<evidence type="ECO:0000256" key="9">
    <source>
        <dbReference type="SAM" id="MobiDB-lite"/>
    </source>
</evidence>
<dbReference type="Pfam" id="PF10018">
    <property type="entry name" value="Med4"/>
    <property type="match status" value="1"/>
</dbReference>
<gene>
    <name evidence="8" type="primary">MED4</name>
    <name evidence="10" type="ORF">I303_08123</name>
    <name evidence="11" type="ORF">I303_106618</name>
</gene>
<dbReference type="InterPro" id="IPR019258">
    <property type="entry name" value="Mediator_Med4"/>
</dbReference>
<dbReference type="OrthoDB" id="1929813at2759"/>
<keyword evidence="6 8" id="KW-0539">Nucleus</keyword>
<dbReference type="KEGG" id="kdj:28971822"/>
<keyword evidence="8" id="KW-0010">Activator</keyword>
<protein>
    <recommendedName>
        <fullName evidence="3 8">Mediator of RNA polymerase II transcription subunit 4</fullName>
    </recommendedName>
    <alternativeName>
        <fullName evidence="7 8">Mediator complex subunit 4</fullName>
    </alternativeName>
</protein>
<feature type="compositionally biased region" description="Low complexity" evidence="9">
    <location>
        <begin position="11"/>
        <end position="23"/>
    </location>
</feature>
<evidence type="ECO:0000256" key="8">
    <source>
        <dbReference type="RuleBase" id="RU364141"/>
    </source>
</evidence>
<comment type="function">
    <text evidence="8">Component of the Mediator complex, a coactivator involved in the regulated transcription of nearly all RNA polymerase II-dependent genes. Mediator functions as a bridge to convey information from gene-specific regulatory proteins to the basal RNA polymerase II transcription machinery. Mediator is recruited to promoters by direct interactions with regulatory proteins and serves as a scaffold for the assembly of a functional preinitiation complex with RNA polymerase II and the general transcription factors.</text>
</comment>
<dbReference type="PANTHER" id="PTHR13208">
    <property type="entry name" value="MEDIATOR OF RNA POLYMERASE II TRANSCRIPTION SUBUNIT 4"/>
    <property type="match status" value="1"/>
</dbReference>
<organism evidence="10">
    <name type="scientific">Kwoniella dejecticola CBS 10117</name>
    <dbReference type="NCBI Taxonomy" id="1296121"/>
    <lineage>
        <taxon>Eukaryota</taxon>
        <taxon>Fungi</taxon>
        <taxon>Dikarya</taxon>
        <taxon>Basidiomycota</taxon>
        <taxon>Agaricomycotina</taxon>
        <taxon>Tremellomycetes</taxon>
        <taxon>Tremellales</taxon>
        <taxon>Cryptococcaceae</taxon>
        <taxon>Kwoniella</taxon>
    </lineage>
</organism>
<evidence type="ECO:0000256" key="7">
    <source>
        <dbReference type="ARBA" id="ARBA00031257"/>
    </source>
</evidence>
<dbReference type="GO" id="GO:0006357">
    <property type="term" value="P:regulation of transcription by RNA polymerase II"/>
    <property type="evidence" value="ECO:0007669"/>
    <property type="project" value="InterPro"/>
</dbReference>
<evidence type="ECO:0000256" key="5">
    <source>
        <dbReference type="ARBA" id="ARBA00023163"/>
    </source>
</evidence>
<evidence type="ECO:0000313" key="10">
    <source>
        <dbReference type="EMBL" id="OBR81353.1"/>
    </source>
</evidence>
<evidence type="ECO:0000256" key="2">
    <source>
        <dbReference type="ARBA" id="ARBA00009626"/>
    </source>
</evidence>
<evidence type="ECO:0000313" key="11">
    <source>
        <dbReference type="EMBL" id="WWC64012.1"/>
    </source>
</evidence>
<dbReference type="Proteomes" id="UP000078595">
    <property type="component" value="Chromosome 8"/>
</dbReference>
<accession>A0A1A5ZU72</accession>
<dbReference type="GO" id="GO:0016592">
    <property type="term" value="C:mediator complex"/>
    <property type="evidence" value="ECO:0007669"/>
    <property type="project" value="InterPro"/>
</dbReference>
<feature type="region of interest" description="Disordered" evidence="9">
    <location>
        <begin position="1"/>
        <end position="25"/>
    </location>
</feature>
<reference evidence="11" key="2">
    <citation type="submission" date="2013-07" db="EMBL/GenBank/DDBJ databases">
        <authorList>
            <consortium name="The Broad Institute Genome Sequencing Platform"/>
            <person name="Cuomo C."/>
            <person name="Litvintseva A."/>
            <person name="Chen Y."/>
            <person name="Heitman J."/>
            <person name="Sun S."/>
            <person name="Springer D."/>
            <person name="Dromer F."/>
            <person name="Young S.K."/>
            <person name="Zeng Q."/>
            <person name="Gargeya S."/>
            <person name="Fitzgerald M."/>
            <person name="Abouelleil A."/>
            <person name="Alvarado L."/>
            <person name="Berlin A.M."/>
            <person name="Chapman S.B."/>
            <person name="Dewar J."/>
            <person name="Goldberg J."/>
            <person name="Griggs A."/>
            <person name="Gujja S."/>
            <person name="Hansen M."/>
            <person name="Howarth C."/>
            <person name="Imamovic A."/>
            <person name="Larimer J."/>
            <person name="McCowan C."/>
            <person name="Murphy C."/>
            <person name="Pearson M."/>
            <person name="Priest M."/>
            <person name="Roberts A."/>
            <person name="Saif S."/>
            <person name="Shea T."/>
            <person name="Sykes S."/>
            <person name="Wortman J."/>
            <person name="Nusbaum C."/>
            <person name="Birren B."/>
        </authorList>
    </citation>
    <scope>NUCLEOTIDE SEQUENCE</scope>
    <source>
        <strain evidence="11">CBS 10117</strain>
    </source>
</reference>